<proteinExistence type="predicted"/>
<dbReference type="AlphaFoldDB" id="F0VJL3"/>
<reference evidence="3" key="2">
    <citation type="submission" date="2011-03" db="EMBL/GenBank/DDBJ databases">
        <title>Comparative genomics and transcriptomics of Neospora caninum and Toxoplasma gondii.</title>
        <authorList>
            <person name="Reid A.J."/>
            <person name="Sohal A."/>
            <person name="Harris D."/>
            <person name="Quail M."/>
            <person name="Sanders M."/>
            <person name="Berriman M."/>
            <person name="Wastling J.M."/>
            <person name="Pain A."/>
        </authorList>
    </citation>
    <scope>NUCLEOTIDE SEQUENCE</scope>
    <source>
        <strain evidence="3">Liverpool</strain>
    </source>
</reference>
<evidence type="ECO:0000256" key="2">
    <source>
        <dbReference type="SAM" id="Phobius"/>
    </source>
</evidence>
<keyword evidence="2" id="KW-0472">Membrane</keyword>
<keyword evidence="2" id="KW-0812">Transmembrane</keyword>
<dbReference type="EMBL" id="LN714483">
    <property type="protein sequence ID" value="CEL67921.1"/>
    <property type="molecule type" value="Genomic_DNA"/>
</dbReference>
<evidence type="ECO:0000256" key="1">
    <source>
        <dbReference type="SAM" id="MobiDB-lite"/>
    </source>
</evidence>
<dbReference type="OMA" id="GQHNETH"/>
<name>F0VJL3_NEOCL</name>
<dbReference type="RefSeq" id="XP_003883956.1">
    <property type="nucleotide sequence ID" value="XM_003883907.1"/>
</dbReference>
<reference evidence="5" key="3">
    <citation type="journal article" date="2012" name="PLoS Pathog.">
        <title>Comparative genomics of the apicomplexan parasites Toxoplasma gondii and Neospora caninum: Coccidia differing in host range and transmission strategy.</title>
        <authorList>
            <person name="Reid A.J."/>
            <person name="Vermont S.J."/>
            <person name="Cotton J.A."/>
            <person name="Harris D."/>
            <person name="Hill-Cawthorne G.A."/>
            <person name="Konen-Waisman S."/>
            <person name="Latham S.M."/>
            <person name="Mourier T."/>
            <person name="Norton R."/>
            <person name="Quail M.A."/>
            <person name="Sanders M."/>
            <person name="Shanmugam D."/>
            <person name="Sohal A."/>
            <person name="Wasmuth J.D."/>
            <person name="Brunk B."/>
            <person name="Grigg M.E."/>
            <person name="Howard J.C."/>
            <person name="Parkinson J."/>
            <person name="Roos D.S."/>
            <person name="Trees A.J."/>
            <person name="Berriman M."/>
            <person name="Pain A."/>
            <person name="Wastling J.M."/>
        </authorList>
    </citation>
    <scope>NUCLEOTIDE SEQUENCE [LARGE SCALE GENOMIC DNA]</scope>
    <source>
        <strain evidence="5">Liverpool</strain>
    </source>
</reference>
<organism evidence="3 5">
    <name type="scientific">Neospora caninum (strain Liverpool)</name>
    <dbReference type="NCBI Taxonomy" id="572307"/>
    <lineage>
        <taxon>Eukaryota</taxon>
        <taxon>Sar</taxon>
        <taxon>Alveolata</taxon>
        <taxon>Apicomplexa</taxon>
        <taxon>Conoidasida</taxon>
        <taxon>Coccidia</taxon>
        <taxon>Eucoccidiorida</taxon>
        <taxon>Eimeriorina</taxon>
        <taxon>Sarcocystidae</taxon>
        <taxon>Neospora</taxon>
    </lineage>
</organism>
<feature type="region of interest" description="Disordered" evidence="1">
    <location>
        <begin position="456"/>
        <end position="498"/>
    </location>
</feature>
<feature type="compositionally biased region" description="Basic and acidic residues" evidence="1">
    <location>
        <begin position="72"/>
        <end position="85"/>
    </location>
</feature>
<reference evidence="4" key="4">
    <citation type="journal article" date="2015" name="PLoS ONE">
        <title>Comprehensive Evaluation of Toxoplasma gondii VEG and Neospora caninum LIV Genomes with Tachyzoite Stage Transcriptome and Proteome Defines Novel Transcript Features.</title>
        <authorList>
            <person name="Ramaprasad A."/>
            <person name="Mourier T."/>
            <person name="Naeem R."/>
            <person name="Malas T.B."/>
            <person name="Moussa E."/>
            <person name="Panigrahi A."/>
            <person name="Vermont S.J."/>
            <person name="Otto T.D."/>
            <person name="Wastling J."/>
            <person name="Pain A."/>
        </authorList>
    </citation>
    <scope>NUCLEOTIDE SEQUENCE</scope>
    <source>
        <strain evidence="4">Liverpool</strain>
    </source>
</reference>
<feature type="compositionally biased region" description="Low complexity" evidence="1">
    <location>
        <begin position="144"/>
        <end position="156"/>
    </location>
</feature>
<dbReference type="OrthoDB" id="345641at2759"/>
<reference evidence="3" key="1">
    <citation type="submission" date="2011-02" db="EMBL/GenBank/DDBJ databases">
        <authorList>
            <person name="Aslett M."/>
        </authorList>
    </citation>
    <scope>NUCLEOTIDE SEQUENCE</scope>
    <source>
        <strain evidence="3">Liverpool</strain>
    </source>
</reference>
<evidence type="ECO:0008006" key="6">
    <source>
        <dbReference type="Google" id="ProtNLM"/>
    </source>
</evidence>
<feature type="region of interest" description="Disordered" evidence="1">
    <location>
        <begin position="144"/>
        <end position="182"/>
    </location>
</feature>
<dbReference type="eggNOG" id="ENOG502QZ2U">
    <property type="taxonomic scope" value="Eukaryota"/>
</dbReference>
<dbReference type="EMBL" id="FR823390">
    <property type="protein sequence ID" value="CBZ53924.1"/>
    <property type="molecule type" value="Genomic_DNA"/>
</dbReference>
<gene>
    <name evidence="4" type="ORF">BN1204_037060</name>
    <name evidence="3" type="ORF">NCLIV_037060</name>
</gene>
<dbReference type="InParanoid" id="F0VJL3"/>
<feature type="region of interest" description="Disordered" evidence="1">
    <location>
        <begin position="551"/>
        <end position="578"/>
    </location>
</feature>
<protein>
    <recommendedName>
        <fullName evidence="6">Transmembrane protein</fullName>
    </recommendedName>
</protein>
<dbReference type="VEuPathDB" id="ToxoDB:NCLIV_037060"/>
<feature type="compositionally biased region" description="Basic and acidic residues" evidence="1">
    <location>
        <begin position="551"/>
        <end position="563"/>
    </location>
</feature>
<evidence type="ECO:0000313" key="5">
    <source>
        <dbReference type="Proteomes" id="UP000007494"/>
    </source>
</evidence>
<accession>F0VJL3</accession>
<feature type="compositionally biased region" description="Acidic residues" evidence="1">
    <location>
        <begin position="461"/>
        <end position="482"/>
    </location>
</feature>
<keyword evidence="5" id="KW-1185">Reference proteome</keyword>
<feature type="transmembrane region" description="Helical" evidence="2">
    <location>
        <begin position="114"/>
        <end position="134"/>
    </location>
</feature>
<evidence type="ECO:0000313" key="3">
    <source>
        <dbReference type="EMBL" id="CBZ53924.1"/>
    </source>
</evidence>
<feature type="region of interest" description="Disordered" evidence="1">
    <location>
        <begin position="65"/>
        <end position="85"/>
    </location>
</feature>
<keyword evidence="2" id="KW-1133">Transmembrane helix</keyword>
<evidence type="ECO:0000313" key="4">
    <source>
        <dbReference type="EMBL" id="CEL67921.1"/>
    </source>
</evidence>
<sequence length="578" mass="64325">MDATYTPRNNGSFAHRFSMPFTQRSVRYSSSLTDPRDNDDCHPAAALLEAGEAVSGRAAAAARIRKNAYSQKDARGADYDGEDTYHPEGKARFRGLSADPAAVFEQIRQATRMWVTIAACLLLLFVAGSTVYHWNWSSVPVPISRTPTSRTSSAPAGHAPDSRHTGSHPPPSGVGGRGDGPHAALHAALEKRVHIHQEEPHYAQHEKGEFDEDIMKQHPDDHSFVDIWDGDEHEDLHLSRGVPGLHTPLYRLPFVEGQHNETHVVGVHTSDLDIPKRLLVDGGQLHNLIGGDYDMLVTRDGRPKPLLVHGRLVWKKWAETYAAGISPDAMYLFYDHTHHTWVFNRELNFKKPAPVAFLPHGALLPVVRQLPHATSVGPAETPDAAKKLAEKRYTAYTKHGVPKGVHWVVREVPGGLGRGAAESGGPTVDAGIRVRGHPGHTAPEDFFGLSLQKVFHTPEEGPGDMDEEENVEDDEYLEDDESSDHHGIHGEYEDEDEEELEKMFVPEGTRTRQQYLTHPQTQVYHTFDDMHSKFDHERIVDDPIAYLEASGHPDVDTIEREVGDDTTAIPHPLRKLEE</sequence>
<dbReference type="GeneID" id="13443571"/>
<dbReference type="Proteomes" id="UP000007494">
    <property type="component" value="Chromosome VIII"/>
</dbReference>